<dbReference type="Proteomes" id="UP000291189">
    <property type="component" value="Unassembled WGS sequence"/>
</dbReference>
<name>A0A4Q5J5T4_9ACTN</name>
<dbReference type="RefSeq" id="WP_129985939.1">
    <property type="nucleotide sequence ID" value="NZ_SDPU01000013.1"/>
</dbReference>
<accession>A0A4Q5J5T4</accession>
<protein>
    <submittedName>
        <fullName evidence="2">Uncharacterized protein</fullName>
    </submittedName>
</protein>
<comment type="caution">
    <text evidence="2">The sequence shown here is derived from an EMBL/GenBank/DDBJ whole genome shotgun (WGS) entry which is preliminary data.</text>
</comment>
<evidence type="ECO:0000313" key="3">
    <source>
        <dbReference type="Proteomes" id="UP000291189"/>
    </source>
</evidence>
<dbReference type="EMBL" id="SDPU01000013">
    <property type="protein sequence ID" value="RYU13884.1"/>
    <property type="molecule type" value="Genomic_DNA"/>
</dbReference>
<sequence length="75" mass="8340">MTSTITRFEPTLAPCGQLKSGERSVSEDEQGLFAEEVTYACGCRSSKEEFHDGSVHRLVVNHRGKVLVDEELRGE</sequence>
<reference evidence="2 3" key="1">
    <citation type="submission" date="2019-01" db="EMBL/GenBank/DDBJ databases">
        <title>Nocardioides guangzhouensis sp. nov., an actinobacterium isolated from soil.</title>
        <authorList>
            <person name="Fu Y."/>
            <person name="Cai Y."/>
            <person name="Lin Z."/>
            <person name="Chen P."/>
        </authorList>
    </citation>
    <scope>NUCLEOTIDE SEQUENCE [LARGE SCALE GENOMIC DNA]</scope>
    <source>
        <strain evidence="2 3">NBRC 105384</strain>
    </source>
</reference>
<keyword evidence="3" id="KW-1185">Reference proteome</keyword>
<evidence type="ECO:0000313" key="2">
    <source>
        <dbReference type="EMBL" id="RYU13884.1"/>
    </source>
</evidence>
<feature type="region of interest" description="Disordered" evidence="1">
    <location>
        <begin position="1"/>
        <end position="29"/>
    </location>
</feature>
<proteinExistence type="predicted"/>
<organism evidence="2 3">
    <name type="scientific">Nocardioides iriomotensis</name>
    <dbReference type="NCBI Taxonomy" id="715784"/>
    <lineage>
        <taxon>Bacteria</taxon>
        <taxon>Bacillati</taxon>
        <taxon>Actinomycetota</taxon>
        <taxon>Actinomycetes</taxon>
        <taxon>Propionibacteriales</taxon>
        <taxon>Nocardioidaceae</taxon>
        <taxon>Nocardioides</taxon>
    </lineage>
</organism>
<dbReference type="AlphaFoldDB" id="A0A4Q5J5T4"/>
<dbReference type="OrthoDB" id="3828539at2"/>
<evidence type="ECO:0000256" key="1">
    <source>
        <dbReference type="SAM" id="MobiDB-lite"/>
    </source>
</evidence>
<gene>
    <name evidence="2" type="ORF">ETU37_04995</name>
</gene>